<name>A0ABD6BEM1_9EURY</name>
<comment type="caution">
    <text evidence="2">The sequence shown here is derived from an EMBL/GenBank/DDBJ whole genome shotgun (WGS) entry which is preliminary data.</text>
</comment>
<dbReference type="InterPro" id="IPR040624">
    <property type="entry name" value="HalOD1"/>
</dbReference>
<protein>
    <submittedName>
        <fullName evidence="2">HalOD1 output domain-containing protein</fullName>
    </submittedName>
</protein>
<feature type="domain" description="Halobacterial output" evidence="1">
    <location>
        <begin position="12"/>
        <end position="73"/>
    </location>
</feature>
<accession>A0ABD6BEM1</accession>
<evidence type="ECO:0000259" key="1">
    <source>
        <dbReference type="Pfam" id="PF18545"/>
    </source>
</evidence>
<gene>
    <name evidence="2" type="ORF">ACFR99_08190</name>
</gene>
<evidence type="ECO:0000313" key="2">
    <source>
        <dbReference type="EMBL" id="MFD1563526.1"/>
    </source>
</evidence>
<sequence>MKSFQPPSSTVDTSPSMTVVDLVARADDADPVALEPLYDAIDPDLLDGLADADGFSTLEFRYHGYTVRVTGGDDGIAVSLVDADVSADGSSGVSTDTESST</sequence>
<dbReference type="EMBL" id="JBHUDI010000004">
    <property type="protein sequence ID" value="MFD1563526.1"/>
    <property type="molecule type" value="Genomic_DNA"/>
</dbReference>
<dbReference type="AlphaFoldDB" id="A0ABD6BEM1"/>
<dbReference type="RefSeq" id="WP_390286178.1">
    <property type="nucleotide sequence ID" value="NZ_JBHUDI010000004.1"/>
</dbReference>
<dbReference type="Pfam" id="PF18545">
    <property type="entry name" value="HalOD1"/>
    <property type="match status" value="1"/>
</dbReference>
<reference evidence="2 3" key="1">
    <citation type="journal article" date="2019" name="Int. J. Syst. Evol. Microbiol.">
        <title>The Global Catalogue of Microorganisms (GCM) 10K type strain sequencing project: providing services to taxonomists for standard genome sequencing and annotation.</title>
        <authorList>
            <consortium name="The Broad Institute Genomics Platform"/>
            <consortium name="The Broad Institute Genome Sequencing Center for Infectious Disease"/>
            <person name="Wu L."/>
            <person name="Ma J."/>
        </authorList>
    </citation>
    <scope>NUCLEOTIDE SEQUENCE [LARGE SCALE GENOMIC DNA]</scope>
    <source>
        <strain evidence="2 3">CGMCC 1.12230</strain>
    </source>
</reference>
<organism evidence="2 3">
    <name type="scientific">Haloarchaeobius amylolyticus</name>
    <dbReference type="NCBI Taxonomy" id="1198296"/>
    <lineage>
        <taxon>Archaea</taxon>
        <taxon>Methanobacteriati</taxon>
        <taxon>Methanobacteriota</taxon>
        <taxon>Stenosarchaea group</taxon>
        <taxon>Halobacteria</taxon>
        <taxon>Halobacteriales</taxon>
        <taxon>Halorubellaceae</taxon>
        <taxon>Haloarchaeobius</taxon>
    </lineage>
</organism>
<keyword evidence="3" id="KW-1185">Reference proteome</keyword>
<evidence type="ECO:0000313" key="3">
    <source>
        <dbReference type="Proteomes" id="UP001597076"/>
    </source>
</evidence>
<dbReference type="Proteomes" id="UP001597076">
    <property type="component" value="Unassembled WGS sequence"/>
</dbReference>
<proteinExistence type="predicted"/>